<keyword evidence="2" id="KW-0732">Signal</keyword>
<dbReference type="GO" id="GO:0006654">
    <property type="term" value="P:phosphatidic acid biosynthetic process"/>
    <property type="evidence" value="ECO:0007669"/>
    <property type="project" value="TreeGrafter"/>
</dbReference>
<keyword evidence="5" id="KW-1185">Reference proteome</keyword>
<dbReference type="STRING" id="4536.A0A0E0GZS6"/>
<dbReference type="SUPFAM" id="SSF53474">
    <property type="entry name" value="alpha/beta-Hydrolases"/>
    <property type="match status" value="1"/>
</dbReference>
<protein>
    <recommendedName>
        <fullName evidence="3">AB hydrolase-1 domain-containing protein</fullName>
    </recommendedName>
</protein>
<dbReference type="GO" id="GO:0055088">
    <property type="term" value="P:lipid homeostasis"/>
    <property type="evidence" value="ECO:0007669"/>
    <property type="project" value="TreeGrafter"/>
</dbReference>
<dbReference type="HOGENOM" id="CLU_457410_0_0_1"/>
<name>A0A0E0GZS6_ORYNI</name>
<reference evidence="4" key="1">
    <citation type="submission" date="2015-04" db="UniProtKB">
        <authorList>
            <consortium name="EnsemblPlants"/>
        </authorList>
    </citation>
    <scope>IDENTIFICATION</scope>
    <source>
        <strain evidence="4">SL10</strain>
    </source>
</reference>
<dbReference type="eggNOG" id="ENOG502QTPE">
    <property type="taxonomic scope" value="Eukaryota"/>
</dbReference>
<dbReference type="GO" id="GO:0042171">
    <property type="term" value="F:lysophosphatidic acid acyltransferase activity"/>
    <property type="evidence" value="ECO:0007669"/>
    <property type="project" value="TreeGrafter"/>
</dbReference>
<dbReference type="PANTHER" id="PTHR42886">
    <property type="entry name" value="RE40534P-RELATED"/>
    <property type="match status" value="1"/>
</dbReference>
<accession>A0A0E0GZS6</accession>
<feature type="domain" description="AB hydrolase-1" evidence="3">
    <location>
        <begin position="342"/>
        <end position="576"/>
    </location>
</feature>
<dbReference type="InterPro" id="IPR000073">
    <property type="entry name" value="AB_hydrolase_1"/>
</dbReference>
<feature type="signal peptide" evidence="2">
    <location>
        <begin position="1"/>
        <end position="30"/>
    </location>
</feature>
<feature type="region of interest" description="Disordered" evidence="1">
    <location>
        <begin position="31"/>
        <end position="96"/>
    </location>
</feature>
<dbReference type="Pfam" id="PF12697">
    <property type="entry name" value="Abhydrolase_6"/>
    <property type="match status" value="1"/>
</dbReference>
<dbReference type="Proteomes" id="UP000006591">
    <property type="component" value="Chromosome 4"/>
</dbReference>
<feature type="compositionally biased region" description="Basic and acidic residues" evidence="1">
    <location>
        <begin position="52"/>
        <end position="68"/>
    </location>
</feature>
<dbReference type="Gene3D" id="3.40.50.1820">
    <property type="entry name" value="alpha/beta hydrolase"/>
    <property type="match status" value="1"/>
</dbReference>
<dbReference type="PANTHER" id="PTHR42886:SF42">
    <property type="entry name" value="ALPHA_BETA-HYDROLASES SUPERFAMILY PROTEIN"/>
    <property type="match status" value="1"/>
</dbReference>
<evidence type="ECO:0000313" key="4">
    <source>
        <dbReference type="EnsemblPlants" id="ONIVA04G07930.1"/>
    </source>
</evidence>
<dbReference type="InterPro" id="IPR029058">
    <property type="entry name" value="AB_hydrolase_fold"/>
</dbReference>
<evidence type="ECO:0000259" key="3">
    <source>
        <dbReference type="Pfam" id="PF12697"/>
    </source>
</evidence>
<dbReference type="GO" id="GO:0052689">
    <property type="term" value="F:carboxylic ester hydrolase activity"/>
    <property type="evidence" value="ECO:0007669"/>
    <property type="project" value="TreeGrafter"/>
</dbReference>
<dbReference type="Gramene" id="ONIVA04G07930.1">
    <property type="protein sequence ID" value="ONIVA04G07930.1"/>
    <property type="gene ID" value="ONIVA04G07930"/>
</dbReference>
<evidence type="ECO:0000313" key="5">
    <source>
        <dbReference type="Proteomes" id="UP000006591"/>
    </source>
</evidence>
<evidence type="ECO:0000256" key="2">
    <source>
        <dbReference type="SAM" id="SignalP"/>
    </source>
</evidence>
<sequence length="597" mass="63489">MVKVPKCSRVVLLQFLVLDVELLRSAGVRGGDGEGAGGECGTAQREGGARATLRDGATEKDSAREKRAPRPGGTTRVRRGLPALDSGAGTADCGPERGVVRKRHDCGVAGDDGRAAAQARWSASCGAARLGSALAVRDGAAPGVQQLAATRGGDGARGWRQRLAASSSRCSAMQGTADGQQFFVVMWPAQSCVCSVHATETNCVTARRASVRRRRTASAALQHVFIYVWVVNPASRAAVIRIGTSSSPKMPPPMAMATPAASATLTLLLPASPPMRLRARRPPARTSRSRPLLLRASCAYALREGQSQRFHRLPCGLDLEVIAQQPPAPATGGGGAAARPPLVFVHGSFHAAWCWAEHWLPFFSRAGFPCYALSLRAQGESSVPPEKVAGTLETHTGDIADFIRKEVSLPPVLIGHSFGGLIVQQYISCLGELLHPKLAGAVLVCSVPPSGNSGLVWRYLLTKPVAAIKVTLSLAAKRFANSLSLCKETFFSPEMDDDLVQRYQGLMRDSSKLPLFDLRKLNASLPVASVPNNTVNILVVGASIDFIVDAEGLSETARFYNVQPVCIEGIAHDMMLDCSWDKGAGIILSWLEKLTPR</sequence>
<evidence type="ECO:0000256" key="1">
    <source>
        <dbReference type="SAM" id="MobiDB-lite"/>
    </source>
</evidence>
<dbReference type="AlphaFoldDB" id="A0A0E0GZS6"/>
<organism evidence="4">
    <name type="scientific">Oryza nivara</name>
    <name type="common">Indian wild rice</name>
    <name type="synonym">Oryza sativa f. spontanea</name>
    <dbReference type="NCBI Taxonomy" id="4536"/>
    <lineage>
        <taxon>Eukaryota</taxon>
        <taxon>Viridiplantae</taxon>
        <taxon>Streptophyta</taxon>
        <taxon>Embryophyta</taxon>
        <taxon>Tracheophyta</taxon>
        <taxon>Spermatophyta</taxon>
        <taxon>Magnoliopsida</taxon>
        <taxon>Liliopsida</taxon>
        <taxon>Poales</taxon>
        <taxon>Poaceae</taxon>
        <taxon>BOP clade</taxon>
        <taxon>Oryzoideae</taxon>
        <taxon>Oryzeae</taxon>
        <taxon>Oryzinae</taxon>
        <taxon>Oryza</taxon>
    </lineage>
</organism>
<proteinExistence type="predicted"/>
<feature type="compositionally biased region" description="Gly residues" evidence="1">
    <location>
        <begin position="31"/>
        <end position="40"/>
    </location>
</feature>
<feature type="chain" id="PRO_5002361138" description="AB hydrolase-1 domain-containing protein" evidence="2">
    <location>
        <begin position="31"/>
        <end position="597"/>
    </location>
</feature>
<reference evidence="4" key="2">
    <citation type="submission" date="2018-04" db="EMBL/GenBank/DDBJ databases">
        <title>OnivRS2 (Oryza nivara Reference Sequence Version 2).</title>
        <authorList>
            <person name="Zhang J."/>
            <person name="Kudrna D."/>
            <person name="Lee S."/>
            <person name="Talag J."/>
            <person name="Rajasekar S."/>
            <person name="Welchert J."/>
            <person name="Hsing Y.-I."/>
            <person name="Wing R.A."/>
        </authorList>
    </citation>
    <scope>NUCLEOTIDE SEQUENCE [LARGE SCALE GENOMIC DNA]</scope>
    <source>
        <strain evidence="4">SL10</strain>
    </source>
</reference>
<dbReference type="EnsemblPlants" id="ONIVA04G07930.1">
    <property type="protein sequence ID" value="ONIVA04G07930.1"/>
    <property type="gene ID" value="ONIVA04G07930"/>
</dbReference>